<gene>
    <name evidence="8" type="primary">Dvir\GJ11450</name>
    <name evidence="8" type="ORF">Dvir_GJ11450</name>
</gene>
<keyword evidence="5" id="KW-0325">Glycoprotein</keyword>
<reference evidence="8 9" key="1">
    <citation type="journal article" date="2007" name="Nature">
        <title>Evolution of genes and genomes on the Drosophila phylogeny.</title>
        <authorList>
            <consortium name="Drosophila 12 Genomes Consortium"/>
            <person name="Clark A.G."/>
            <person name="Eisen M.B."/>
            <person name="Smith D.R."/>
            <person name="Bergman C.M."/>
            <person name="Oliver B."/>
            <person name="Markow T.A."/>
            <person name="Kaufman T.C."/>
            <person name="Kellis M."/>
            <person name="Gelbart W."/>
            <person name="Iyer V.N."/>
            <person name="Pollard D.A."/>
            <person name="Sackton T.B."/>
            <person name="Larracuente A.M."/>
            <person name="Singh N.D."/>
            <person name="Abad J.P."/>
            <person name="Abt D.N."/>
            <person name="Adryan B."/>
            <person name="Aguade M."/>
            <person name="Akashi H."/>
            <person name="Anderson W.W."/>
            <person name="Aquadro C.F."/>
            <person name="Ardell D.H."/>
            <person name="Arguello R."/>
            <person name="Artieri C.G."/>
            <person name="Barbash D.A."/>
            <person name="Barker D."/>
            <person name="Barsanti P."/>
            <person name="Batterham P."/>
            <person name="Batzoglou S."/>
            <person name="Begun D."/>
            <person name="Bhutkar A."/>
            <person name="Blanco E."/>
            <person name="Bosak S.A."/>
            <person name="Bradley R.K."/>
            <person name="Brand A.D."/>
            <person name="Brent M.R."/>
            <person name="Brooks A.N."/>
            <person name="Brown R.H."/>
            <person name="Butlin R.K."/>
            <person name="Caggese C."/>
            <person name="Calvi B.R."/>
            <person name="Bernardo de Carvalho A."/>
            <person name="Caspi A."/>
            <person name="Castrezana S."/>
            <person name="Celniker S.E."/>
            <person name="Chang J.L."/>
            <person name="Chapple C."/>
            <person name="Chatterji S."/>
            <person name="Chinwalla A."/>
            <person name="Civetta A."/>
            <person name="Clifton S.W."/>
            <person name="Comeron J.M."/>
            <person name="Costello J.C."/>
            <person name="Coyne J.A."/>
            <person name="Daub J."/>
            <person name="David R.G."/>
            <person name="Delcher A.L."/>
            <person name="Delehaunty K."/>
            <person name="Do C.B."/>
            <person name="Ebling H."/>
            <person name="Edwards K."/>
            <person name="Eickbush T."/>
            <person name="Evans J.D."/>
            <person name="Filipski A."/>
            <person name="Findeiss S."/>
            <person name="Freyhult E."/>
            <person name="Fulton L."/>
            <person name="Fulton R."/>
            <person name="Garcia A.C."/>
            <person name="Gardiner A."/>
            <person name="Garfield D.A."/>
            <person name="Garvin B.E."/>
            <person name="Gibson G."/>
            <person name="Gilbert D."/>
            <person name="Gnerre S."/>
            <person name="Godfrey J."/>
            <person name="Good R."/>
            <person name="Gotea V."/>
            <person name="Gravely B."/>
            <person name="Greenberg A.J."/>
            <person name="Griffiths-Jones S."/>
            <person name="Gross S."/>
            <person name="Guigo R."/>
            <person name="Gustafson E.A."/>
            <person name="Haerty W."/>
            <person name="Hahn M.W."/>
            <person name="Halligan D.L."/>
            <person name="Halpern A.L."/>
            <person name="Halter G.M."/>
            <person name="Han M.V."/>
            <person name="Heger A."/>
            <person name="Hillier L."/>
            <person name="Hinrichs A.S."/>
            <person name="Holmes I."/>
            <person name="Hoskins R.A."/>
            <person name="Hubisz M.J."/>
            <person name="Hultmark D."/>
            <person name="Huntley M.A."/>
            <person name="Jaffe D.B."/>
            <person name="Jagadeeshan S."/>
            <person name="Jeck W.R."/>
            <person name="Johnson J."/>
            <person name="Jones C.D."/>
            <person name="Jordan W.C."/>
            <person name="Karpen G.H."/>
            <person name="Kataoka E."/>
            <person name="Keightley P.D."/>
            <person name="Kheradpour P."/>
            <person name="Kirkness E.F."/>
            <person name="Koerich L.B."/>
            <person name="Kristiansen K."/>
            <person name="Kudrna D."/>
            <person name="Kulathinal R.J."/>
            <person name="Kumar S."/>
            <person name="Kwok R."/>
            <person name="Lander E."/>
            <person name="Langley C.H."/>
            <person name="Lapoint R."/>
            <person name="Lazzaro B.P."/>
            <person name="Lee S.J."/>
            <person name="Levesque L."/>
            <person name="Li R."/>
            <person name="Lin C.F."/>
            <person name="Lin M.F."/>
            <person name="Lindblad-Toh K."/>
            <person name="Llopart A."/>
            <person name="Long M."/>
            <person name="Low L."/>
            <person name="Lozovsky E."/>
            <person name="Lu J."/>
            <person name="Luo M."/>
            <person name="Machado C.A."/>
            <person name="Makalowski W."/>
            <person name="Marzo M."/>
            <person name="Matsuda M."/>
            <person name="Matzkin L."/>
            <person name="McAllister B."/>
            <person name="McBride C.S."/>
            <person name="McKernan B."/>
            <person name="McKernan K."/>
            <person name="Mendez-Lago M."/>
            <person name="Minx P."/>
            <person name="Mollenhauer M.U."/>
            <person name="Montooth K."/>
            <person name="Mount S.M."/>
            <person name="Mu X."/>
            <person name="Myers E."/>
            <person name="Negre B."/>
            <person name="Newfeld S."/>
            <person name="Nielsen R."/>
            <person name="Noor M.A."/>
            <person name="O'Grady P."/>
            <person name="Pachter L."/>
            <person name="Papaceit M."/>
            <person name="Parisi M.J."/>
            <person name="Parisi M."/>
            <person name="Parts L."/>
            <person name="Pedersen J.S."/>
            <person name="Pesole G."/>
            <person name="Phillippy A.M."/>
            <person name="Ponting C.P."/>
            <person name="Pop M."/>
            <person name="Porcelli D."/>
            <person name="Powell J.R."/>
            <person name="Prohaska S."/>
            <person name="Pruitt K."/>
            <person name="Puig M."/>
            <person name="Quesneville H."/>
            <person name="Ram K.R."/>
            <person name="Rand D."/>
            <person name="Rasmussen M.D."/>
            <person name="Reed L.K."/>
            <person name="Reenan R."/>
            <person name="Reily A."/>
            <person name="Remington K.A."/>
            <person name="Rieger T.T."/>
            <person name="Ritchie M.G."/>
            <person name="Robin C."/>
            <person name="Rogers Y.H."/>
            <person name="Rohde C."/>
            <person name="Rozas J."/>
            <person name="Rubenfield M.J."/>
            <person name="Ruiz A."/>
            <person name="Russo S."/>
            <person name="Salzberg S.L."/>
            <person name="Sanchez-Gracia A."/>
            <person name="Saranga D.J."/>
            <person name="Sato H."/>
            <person name="Schaeffer S.W."/>
            <person name="Schatz M.C."/>
            <person name="Schlenke T."/>
            <person name="Schwartz R."/>
            <person name="Segarra C."/>
            <person name="Singh R.S."/>
            <person name="Sirot L."/>
            <person name="Sirota M."/>
            <person name="Sisneros N.B."/>
            <person name="Smith C.D."/>
            <person name="Smith T.F."/>
            <person name="Spieth J."/>
            <person name="Stage D.E."/>
            <person name="Stark A."/>
            <person name="Stephan W."/>
            <person name="Strausberg R.L."/>
            <person name="Strempel S."/>
            <person name="Sturgill D."/>
            <person name="Sutton G."/>
            <person name="Sutton G.G."/>
            <person name="Tao W."/>
            <person name="Teichmann S."/>
            <person name="Tobari Y.N."/>
            <person name="Tomimura Y."/>
            <person name="Tsolas J.M."/>
            <person name="Valente V.L."/>
            <person name="Venter E."/>
            <person name="Venter J.C."/>
            <person name="Vicario S."/>
            <person name="Vieira F.G."/>
            <person name="Vilella A.J."/>
            <person name="Villasante A."/>
            <person name="Walenz B."/>
            <person name="Wang J."/>
            <person name="Wasserman M."/>
            <person name="Watts T."/>
            <person name="Wilson D."/>
            <person name="Wilson R.K."/>
            <person name="Wing R.A."/>
            <person name="Wolfner M.F."/>
            <person name="Wong A."/>
            <person name="Wong G.K."/>
            <person name="Wu C.I."/>
            <person name="Wu G."/>
            <person name="Yamamoto D."/>
            <person name="Yang H.P."/>
            <person name="Yang S.P."/>
            <person name="Yorke J.A."/>
            <person name="Yoshida K."/>
            <person name="Zdobnov E."/>
            <person name="Zhang P."/>
            <person name="Zhang Y."/>
            <person name="Zimin A.V."/>
            <person name="Baldwin J."/>
            <person name="Abdouelleil A."/>
            <person name="Abdulkadir J."/>
            <person name="Abebe A."/>
            <person name="Abera B."/>
            <person name="Abreu J."/>
            <person name="Acer S.C."/>
            <person name="Aftuck L."/>
            <person name="Alexander A."/>
            <person name="An P."/>
            <person name="Anderson E."/>
            <person name="Anderson S."/>
            <person name="Arachi H."/>
            <person name="Azer M."/>
            <person name="Bachantsang P."/>
            <person name="Barry A."/>
            <person name="Bayul T."/>
            <person name="Berlin A."/>
            <person name="Bessette D."/>
            <person name="Bloom T."/>
            <person name="Blye J."/>
            <person name="Boguslavskiy L."/>
            <person name="Bonnet C."/>
            <person name="Boukhgalter B."/>
            <person name="Bourzgui I."/>
            <person name="Brown A."/>
            <person name="Cahill P."/>
            <person name="Channer S."/>
            <person name="Cheshatsang Y."/>
            <person name="Chuda L."/>
            <person name="Citroen M."/>
            <person name="Collymore A."/>
            <person name="Cooke P."/>
            <person name="Costello M."/>
            <person name="D'Aco K."/>
            <person name="Daza R."/>
            <person name="De Haan G."/>
            <person name="DeGray S."/>
            <person name="DeMaso C."/>
            <person name="Dhargay N."/>
            <person name="Dooley K."/>
            <person name="Dooley E."/>
            <person name="Doricent M."/>
            <person name="Dorje P."/>
            <person name="Dorjee K."/>
            <person name="Dupes A."/>
            <person name="Elong R."/>
            <person name="Falk J."/>
            <person name="Farina A."/>
            <person name="Faro S."/>
            <person name="Ferguson D."/>
            <person name="Fisher S."/>
            <person name="Foley C.D."/>
            <person name="Franke A."/>
            <person name="Friedrich D."/>
            <person name="Gadbois L."/>
            <person name="Gearin G."/>
            <person name="Gearin C.R."/>
            <person name="Giannoukos G."/>
            <person name="Goode T."/>
            <person name="Graham J."/>
            <person name="Grandbois E."/>
            <person name="Grewal S."/>
            <person name="Gyaltsen K."/>
            <person name="Hafez N."/>
            <person name="Hagos B."/>
            <person name="Hall J."/>
            <person name="Henson C."/>
            <person name="Hollinger A."/>
            <person name="Honan T."/>
            <person name="Huard M.D."/>
            <person name="Hughes L."/>
            <person name="Hurhula B."/>
            <person name="Husby M.E."/>
            <person name="Kamat A."/>
            <person name="Kanga B."/>
            <person name="Kashin S."/>
            <person name="Khazanovich D."/>
            <person name="Kisner P."/>
            <person name="Lance K."/>
            <person name="Lara M."/>
            <person name="Lee W."/>
            <person name="Lennon N."/>
            <person name="Letendre F."/>
            <person name="LeVine R."/>
            <person name="Lipovsky A."/>
            <person name="Liu X."/>
            <person name="Liu J."/>
            <person name="Liu S."/>
            <person name="Lokyitsang T."/>
            <person name="Lokyitsang Y."/>
            <person name="Lubonja R."/>
            <person name="Lui A."/>
            <person name="MacDonald P."/>
            <person name="Magnisalis V."/>
            <person name="Maru K."/>
            <person name="Matthews C."/>
            <person name="McCusker W."/>
            <person name="McDonough S."/>
            <person name="Mehta T."/>
            <person name="Meldrim J."/>
            <person name="Meneus L."/>
            <person name="Mihai O."/>
            <person name="Mihalev A."/>
            <person name="Mihova T."/>
            <person name="Mittelman R."/>
            <person name="Mlenga V."/>
            <person name="Montmayeur A."/>
            <person name="Mulrain L."/>
            <person name="Navidi A."/>
            <person name="Naylor J."/>
            <person name="Negash T."/>
            <person name="Nguyen T."/>
            <person name="Nguyen N."/>
            <person name="Nicol R."/>
            <person name="Norbu C."/>
            <person name="Norbu N."/>
            <person name="Novod N."/>
            <person name="O'Neill B."/>
            <person name="Osman S."/>
            <person name="Markiewicz E."/>
            <person name="Oyono O.L."/>
            <person name="Patti C."/>
            <person name="Phunkhang P."/>
            <person name="Pierre F."/>
            <person name="Priest M."/>
            <person name="Raghuraman S."/>
            <person name="Rege F."/>
            <person name="Reyes R."/>
            <person name="Rise C."/>
            <person name="Rogov P."/>
            <person name="Ross K."/>
            <person name="Ryan E."/>
            <person name="Settipalli S."/>
            <person name="Shea T."/>
            <person name="Sherpa N."/>
            <person name="Shi L."/>
            <person name="Shih D."/>
            <person name="Sparrow T."/>
            <person name="Spaulding J."/>
            <person name="Stalker J."/>
            <person name="Stange-Thomann N."/>
            <person name="Stavropoulos S."/>
            <person name="Stone C."/>
            <person name="Strader C."/>
            <person name="Tesfaye S."/>
            <person name="Thomson T."/>
            <person name="Thoulutsang Y."/>
            <person name="Thoulutsang D."/>
            <person name="Topham K."/>
            <person name="Topping I."/>
            <person name="Tsamla T."/>
            <person name="Vassiliev H."/>
            <person name="Vo A."/>
            <person name="Wangchuk T."/>
            <person name="Wangdi T."/>
            <person name="Weiand M."/>
            <person name="Wilkinson J."/>
            <person name="Wilson A."/>
            <person name="Yadav S."/>
            <person name="Young G."/>
            <person name="Yu Q."/>
            <person name="Zembek L."/>
            <person name="Zhong D."/>
            <person name="Zimmer A."/>
            <person name="Zwirko Z."/>
            <person name="Jaffe D.B."/>
            <person name="Alvarez P."/>
            <person name="Brockman W."/>
            <person name="Butler J."/>
            <person name="Chin C."/>
            <person name="Gnerre S."/>
            <person name="Grabherr M."/>
            <person name="Kleber M."/>
            <person name="Mauceli E."/>
            <person name="MacCallum I."/>
        </authorList>
    </citation>
    <scope>NUCLEOTIDE SEQUENCE [LARGE SCALE GENOMIC DNA]</scope>
    <source>
        <strain evidence="9">Tucson 15010-1051.87</strain>
    </source>
</reference>
<accession>B4LH80</accession>
<feature type="domain" description="Chitin-binding type-2" evidence="7">
    <location>
        <begin position="144"/>
        <end position="204"/>
    </location>
</feature>
<dbReference type="EMBL" id="CH940647">
    <property type="protein sequence ID" value="EDW70593.1"/>
    <property type="molecule type" value="Genomic_DNA"/>
</dbReference>
<evidence type="ECO:0000256" key="6">
    <source>
        <dbReference type="SAM" id="SignalP"/>
    </source>
</evidence>
<name>B4LH80_DROVI</name>
<feature type="chain" id="PRO_5002815819" description="Chitin-binding type-2 domain-containing protein" evidence="6">
    <location>
        <begin position="23"/>
        <end position="271"/>
    </location>
</feature>
<dbReference type="SMART" id="SM00494">
    <property type="entry name" value="ChtBD2"/>
    <property type="match status" value="3"/>
</dbReference>
<dbReference type="eggNOG" id="ENOG502R6YK">
    <property type="taxonomic scope" value="Eukaryota"/>
</dbReference>
<keyword evidence="4" id="KW-1015">Disulfide bond</keyword>
<evidence type="ECO:0000256" key="5">
    <source>
        <dbReference type="ARBA" id="ARBA00023180"/>
    </source>
</evidence>
<dbReference type="PANTHER" id="PTHR23301:SF0">
    <property type="entry name" value="CHITIN-BINDING TYPE-2 DOMAIN-CONTAINING PROTEIN-RELATED"/>
    <property type="match status" value="1"/>
</dbReference>
<dbReference type="OMA" id="LAMCEPM"/>
<dbReference type="OrthoDB" id="6020543at2759"/>
<evidence type="ECO:0000256" key="2">
    <source>
        <dbReference type="ARBA" id="ARBA00022729"/>
    </source>
</evidence>
<dbReference type="SUPFAM" id="SSF57625">
    <property type="entry name" value="Invertebrate chitin-binding proteins"/>
    <property type="match status" value="3"/>
</dbReference>
<evidence type="ECO:0000313" key="8">
    <source>
        <dbReference type="EMBL" id="EDW70593.1"/>
    </source>
</evidence>
<dbReference type="HOGENOM" id="CLU_089077_0_0_1"/>
<dbReference type="GO" id="GO:0008061">
    <property type="term" value="F:chitin binding"/>
    <property type="evidence" value="ECO:0007669"/>
    <property type="project" value="UniProtKB-KW"/>
</dbReference>
<sequence length="271" mass="29828">MHHPSVKSLLLLLVASCHLAASDIFEQCNAENNNNFVESNTSCTHFVFCSGEDSFEGECPEENDYFNAQLGMCEPMQDVDCRTGLPLQAAEAAGSITVTELPAVTVTVVVTAAPASSLATSTASAELQTTPVSLGENKVVTLVASACPATDNYNQIVLLGHDKSCTEYFICYHGKPLAMTCAAMLHFNVKTGKCDKAEIVNCLRSTISVREQCKSHTVDIYPHPDNCNYFYFCRNGYLMLQQCPFFYGWDYEKRSCVAIAHARCYGRTRLY</sequence>
<dbReference type="KEGG" id="dvi:6623676"/>
<dbReference type="Pfam" id="PF01607">
    <property type="entry name" value="CBM_14"/>
    <property type="match status" value="3"/>
</dbReference>
<dbReference type="PROSITE" id="PS50940">
    <property type="entry name" value="CHIT_BIND_II"/>
    <property type="match status" value="3"/>
</dbReference>
<dbReference type="Gene3D" id="2.170.140.10">
    <property type="entry name" value="Chitin binding domain"/>
    <property type="match status" value="3"/>
</dbReference>
<dbReference type="Proteomes" id="UP000008792">
    <property type="component" value="Unassembled WGS sequence"/>
</dbReference>
<evidence type="ECO:0000259" key="7">
    <source>
        <dbReference type="PROSITE" id="PS50940"/>
    </source>
</evidence>
<dbReference type="InParanoid" id="B4LH80"/>
<evidence type="ECO:0000256" key="3">
    <source>
        <dbReference type="ARBA" id="ARBA00022737"/>
    </source>
</evidence>
<dbReference type="PhylomeDB" id="B4LH80"/>
<dbReference type="PANTHER" id="PTHR23301">
    <property type="entry name" value="CHITIN BINDING PERITROPHIN-A"/>
    <property type="match status" value="1"/>
</dbReference>
<dbReference type="GO" id="GO:0005576">
    <property type="term" value="C:extracellular region"/>
    <property type="evidence" value="ECO:0007669"/>
    <property type="project" value="InterPro"/>
</dbReference>
<dbReference type="InterPro" id="IPR002557">
    <property type="entry name" value="Chitin-bd_dom"/>
</dbReference>
<feature type="domain" description="Chitin-binding type-2" evidence="7">
    <location>
        <begin position="210"/>
        <end position="266"/>
    </location>
</feature>
<proteinExistence type="predicted"/>
<evidence type="ECO:0000256" key="4">
    <source>
        <dbReference type="ARBA" id="ARBA00023157"/>
    </source>
</evidence>
<keyword evidence="1" id="KW-0147">Chitin-binding</keyword>
<protein>
    <recommendedName>
        <fullName evidence="7">Chitin-binding type-2 domain-containing protein</fullName>
    </recommendedName>
</protein>
<feature type="signal peptide" evidence="6">
    <location>
        <begin position="1"/>
        <end position="22"/>
    </location>
</feature>
<dbReference type="AlphaFoldDB" id="B4LH80"/>
<dbReference type="InterPro" id="IPR036508">
    <property type="entry name" value="Chitin-bd_dom_sf"/>
</dbReference>
<feature type="domain" description="Chitin-binding type-2" evidence="7">
    <location>
        <begin position="25"/>
        <end position="83"/>
    </location>
</feature>
<keyword evidence="3" id="KW-0677">Repeat</keyword>
<keyword evidence="2 6" id="KW-0732">Signal</keyword>
<keyword evidence="9" id="KW-1185">Reference proteome</keyword>
<evidence type="ECO:0000256" key="1">
    <source>
        <dbReference type="ARBA" id="ARBA00022669"/>
    </source>
</evidence>
<dbReference type="InterPro" id="IPR051940">
    <property type="entry name" value="Chitin_bind-dev_reg"/>
</dbReference>
<evidence type="ECO:0000313" key="9">
    <source>
        <dbReference type="Proteomes" id="UP000008792"/>
    </source>
</evidence>
<dbReference type="STRING" id="7244.B4LH80"/>
<organism evidence="8 9">
    <name type="scientific">Drosophila virilis</name>
    <name type="common">Fruit fly</name>
    <dbReference type="NCBI Taxonomy" id="7244"/>
    <lineage>
        <taxon>Eukaryota</taxon>
        <taxon>Metazoa</taxon>
        <taxon>Ecdysozoa</taxon>
        <taxon>Arthropoda</taxon>
        <taxon>Hexapoda</taxon>
        <taxon>Insecta</taxon>
        <taxon>Pterygota</taxon>
        <taxon>Neoptera</taxon>
        <taxon>Endopterygota</taxon>
        <taxon>Diptera</taxon>
        <taxon>Brachycera</taxon>
        <taxon>Muscomorpha</taxon>
        <taxon>Ephydroidea</taxon>
        <taxon>Drosophilidae</taxon>
        <taxon>Drosophila</taxon>
    </lineage>
</organism>